<gene>
    <name evidence="1" type="ORF">BLJG463_01602</name>
</gene>
<organism evidence="1 2">
    <name type="scientific">Bifidobacterium longum subsp. infantis</name>
    <dbReference type="NCBI Taxonomy" id="1682"/>
    <lineage>
        <taxon>Bacteria</taxon>
        <taxon>Bacillati</taxon>
        <taxon>Actinomycetota</taxon>
        <taxon>Actinomycetes</taxon>
        <taxon>Bifidobacteriales</taxon>
        <taxon>Bifidobacteriaceae</taxon>
        <taxon>Bifidobacterium</taxon>
    </lineage>
</organism>
<evidence type="ECO:0000313" key="1">
    <source>
        <dbReference type="EMBL" id="VUX35350.1"/>
    </source>
</evidence>
<proteinExistence type="predicted"/>
<evidence type="ECO:0000313" key="2">
    <source>
        <dbReference type="Proteomes" id="UP000345266"/>
    </source>
</evidence>
<reference evidence="1 2" key="1">
    <citation type="submission" date="2019-07" db="EMBL/GenBank/DDBJ databases">
        <authorList>
            <person name="Hibberd C M."/>
            <person name="Gehrig L. J."/>
            <person name="Chang H.-W."/>
            <person name="Venkatesh S."/>
        </authorList>
    </citation>
    <scope>NUCLEOTIDE SEQUENCE [LARGE SCALE GENOMIC DNA]</scope>
    <source>
        <strain evidence="1">Bifidobacterium_longum_subsp_infantis_JG_Bg463</strain>
    </source>
</reference>
<dbReference type="RefSeq" id="WP_234883538.1">
    <property type="nucleotide sequence ID" value="NZ_CABHMO010000001.1"/>
</dbReference>
<dbReference type="Proteomes" id="UP000345266">
    <property type="component" value="Unassembled WGS sequence"/>
</dbReference>
<dbReference type="EMBL" id="CABHNT010000037">
    <property type="protein sequence ID" value="VUX35350.1"/>
    <property type="molecule type" value="Genomic_DNA"/>
</dbReference>
<sequence length="139" mass="15978">MNELDAMVDESGRWGKLSKYHLITLMFHDQPKPVNPHIERYEQHLADVSLPDIPFHAGPLFNGHDDYEIPSTTDRKRLFIAFFTLARNPPFTYVTFAHRRSEFDGDKSRFEAQLKRDLAAEVGGCGHFLGDNHAAIPWL</sequence>
<dbReference type="AlphaFoldDB" id="A0A564VSD8"/>
<accession>A0A564VSD8</accession>
<name>A0A564VSD8_BIFLI</name>
<protein>
    <submittedName>
        <fullName evidence="1">Uncharacterized protein</fullName>
    </submittedName>
</protein>